<dbReference type="STRING" id="1798542.A3F54_05615"/>
<keyword evidence="1" id="KW-1133">Transmembrane helix</keyword>
<proteinExistence type="predicted"/>
<sequence>MAEKINTTTESIKVAAKHIFRGFVWDILYFPVWLVTSGGKRIVMNAKSWIQDYAHRFALSLLAKSLLKPMFGQRDWQGRIISFFVRLVHLIILSTGWLVWSSIVIAITGVILLFPVFALWAMLYQFGVISNAPFYWFL</sequence>
<keyword evidence="1" id="KW-0472">Membrane</keyword>
<dbReference type="Proteomes" id="UP000176952">
    <property type="component" value="Unassembled WGS sequence"/>
</dbReference>
<reference evidence="2 3" key="1">
    <citation type="journal article" date="2016" name="Nat. Commun.">
        <title>Thousands of microbial genomes shed light on interconnected biogeochemical processes in an aquifer system.</title>
        <authorList>
            <person name="Anantharaman K."/>
            <person name="Brown C.T."/>
            <person name="Hug L.A."/>
            <person name="Sharon I."/>
            <person name="Castelle C.J."/>
            <person name="Probst A.J."/>
            <person name="Thomas B.C."/>
            <person name="Singh A."/>
            <person name="Wilkins M.J."/>
            <person name="Karaoz U."/>
            <person name="Brodie E.L."/>
            <person name="Williams K.H."/>
            <person name="Hubbard S.S."/>
            <person name="Banfield J.F."/>
        </authorList>
    </citation>
    <scope>NUCLEOTIDE SEQUENCE [LARGE SCALE GENOMIC DNA]</scope>
</reference>
<evidence type="ECO:0000313" key="2">
    <source>
        <dbReference type="EMBL" id="OGY84555.1"/>
    </source>
</evidence>
<dbReference type="EMBL" id="MHKD01000013">
    <property type="protein sequence ID" value="OGY84555.1"/>
    <property type="molecule type" value="Genomic_DNA"/>
</dbReference>
<name>A0A1G2B6E5_9BACT</name>
<feature type="transmembrane region" description="Helical" evidence="1">
    <location>
        <begin position="103"/>
        <end position="124"/>
    </location>
</feature>
<dbReference type="AlphaFoldDB" id="A0A1G2B6E5"/>
<protein>
    <submittedName>
        <fullName evidence="2">Uncharacterized protein</fullName>
    </submittedName>
</protein>
<evidence type="ECO:0000313" key="3">
    <source>
        <dbReference type="Proteomes" id="UP000176952"/>
    </source>
</evidence>
<feature type="transmembrane region" description="Helical" evidence="1">
    <location>
        <begin position="80"/>
        <end position="97"/>
    </location>
</feature>
<organism evidence="2 3">
    <name type="scientific">Candidatus Kerfeldbacteria bacterium RIFCSPHIGHO2_12_FULL_48_17</name>
    <dbReference type="NCBI Taxonomy" id="1798542"/>
    <lineage>
        <taxon>Bacteria</taxon>
        <taxon>Candidatus Kerfeldiibacteriota</taxon>
    </lineage>
</organism>
<keyword evidence="1" id="KW-0812">Transmembrane</keyword>
<evidence type="ECO:0000256" key="1">
    <source>
        <dbReference type="SAM" id="Phobius"/>
    </source>
</evidence>
<gene>
    <name evidence="2" type="ORF">A3F54_05615</name>
</gene>
<accession>A0A1G2B6E5</accession>
<comment type="caution">
    <text evidence="2">The sequence shown here is derived from an EMBL/GenBank/DDBJ whole genome shotgun (WGS) entry which is preliminary data.</text>
</comment>